<dbReference type="RefSeq" id="WP_143068855.1">
    <property type="nucleotide sequence ID" value="NZ_FOFS01000004.1"/>
</dbReference>
<sequence length="946" mass="102948">MKRLLPVLLPVILSAGQARGAEPQSTVGSVTQNNGLSRNGHLIVMTPSILRATPSAPQQAELQRAIAEYDALIELPEAPPALRAEALRRAAYLRVWLADVGEQGDGPQLRRAIALYQQLLRELPDDPANDLALYQLARAWQLAGDNAQALTALTQIAARHPQSTLLADAQLRAGELLYAQQRYAEAASQYAAIVARGAQAAGNAPYFGIAQYKYAWSLYRQNEYEPALGVFLAILDRSLPPGASEEPAVLDALAAQQQEFARESLRLAGVCFAALGGGTAMNRYFAAHGEPRYATLLYNALGASLLAQRRYSDAALVYTAFIERHPLHALAPAFQQRVIGAYREGGFGEPLRAAQARYVQQYFPGAAYWQGQAPAAAVMQALRQHLDELGRYYHAQAQQLPPGEDTARRTAFAQAAEAYARLLQLQEDPAQRVAIRLLYADALLDGGQTRAAAGQYLHAAYDQPDARAPEAALAAVQAYQRLAQEVAASERPAALRESLAAAQRLDAAFPQHPQWAAVMTRSAQDLYELHEDASALALAQRVLSGTRALTPGQRSELLAVVADAQYAAQNYPAAEQAYLQALQQNTAEPSRRREFIEHLATAIYRQGEAARSGGDLRAAATAFARVNRLAPGSRIAATADYDAAAALIALKDWTAALLMLEAFRQRYPQHALSDEVDQKLAFAYEQDQQPAAAAQAYARVAAQAATATPLREQAAWQAAQLYERAGLKPAAVRAYENYVAGYPQDAQRGLDARRHLADLARDFTHDESAYRHWLQEIVAVDAAARSAGSQHEAALASLELARLDAAKARSLPLSEPLARSLLARKQATQTAIEGLLRAAAYGDAEVSSAASYEVGAVYRDFGRALLASEKPAQLSGDAAEQYQILLEEQADPFERKSIAAHEANLRRISEGLWNDWVHRSAQQLAELAPALYGKRELREERYEALR</sequence>
<evidence type="ECO:0000313" key="2">
    <source>
        <dbReference type="EMBL" id="SEQ12343.1"/>
    </source>
</evidence>
<evidence type="ECO:0000313" key="3">
    <source>
        <dbReference type="Proteomes" id="UP000199233"/>
    </source>
</evidence>
<feature type="chain" id="PRO_5011531498" evidence="1">
    <location>
        <begin position="21"/>
        <end position="946"/>
    </location>
</feature>
<dbReference type="SMART" id="SM00028">
    <property type="entry name" value="TPR"/>
    <property type="match status" value="5"/>
</dbReference>
<dbReference type="Gene3D" id="1.25.40.10">
    <property type="entry name" value="Tetratricopeptide repeat domain"/>
    <property type="match status" value="3"/>
</dbReference>
<organism evidence="2 3">
    <name type="scientific">Solimonas aquatica</name>
    <dbReference type="NCBI Taxonomy" id="489703"/>
    <lineage>
        <taxon>Bacteria</taxon>
        <taxon>Pseudomonadati</taxon>
        <taxon>Pseudomonadota</taxon>
        <taxon>Gammaproteobacteria</taxon>
        <taxon>Nevskiales</taxon>
        <taxon>Nevskiaceae</taxon>
        <taxon>Solimonas</taxon>
    </lineage>
</organism>
<dbReference type="SUPFAM" id="SSF48452">
    <property type="entry name" value="TPR-like"/>
    <property type="match status" value="2"/>
</dbReference>
<feature type="signal peptide" evidence="1">
    <location>
        <begin position="1"/>
        <end position="20"/>
    </location>
</feature>
<protein>
    <submittedName>
        <fullName evidence="2">Tetratricopeptide repeat-containing protein</fullName>
    </submittedName>
</protein>
<dbReference type="InterPro" id="IPR019734">
    <property type="entry name" value="TPR_rpt"/>
</dbReference>
<dbReference type="STRING" id="489703.SAMN04488038_10422"/>
<reference evidence="2 3" key="1">
    <citation type="submission" date="2016-10" db="EMBL/GenBank/DDBJ databases">
        <authorList>
            <person name="de Groot N.N."/>
        </authorList>
    </citation>
    <scope>NUCLEOTIDE SEQUENCE [LARGE SCALE GENOMIC DNA]</scope>
    <source>
        <strain evidence="2 3">DSM 25927</strain>
    </source>
</reference>
<accession>A0A1H9DHT5</accession>
<dbReference type="EMBL" id="FOFS01000004">
    <property type="protein sequence ID" value="SEQ12343.1"/>
    <property type="molecule type" value="Genomic_DNA"/>
</dbReference>
<name>A0A1H9DHT5_9GAMM</name>
<dbReference type="AlphaFoldDB" id="A0A1H9DHT5"/>
<evidence type="ECO:0000256" key="1">
    <source>
        <dbReference type="SAM" id="SignalP"/>
    </source>
</evidence>
<dbReference type="OrthoDB" id="9806825at2"/>
<dbReference type="InterPro" id="IPR011990">
    <property type="entry name" value="TPR-like_helical_dom_sf"/>
</dbReference>
<dbReference type="Proteomes" id="UP000199233">
    <property type="component" value="Unassembled WGS sequence"/>
</dbReference>
<dbReference type="Pfam" id="PF13174">
    <property type="entry name" value="TPR_6"/>
    <property type="match status" value="3"/>
</dbReference>
<proteinExistence type="predicted"/>
<keyword evidence="3" id="KW-1185">Reference proteome</keyword>
<gene>
    <name evidence="2" type="ORF">SAMN04488038_10422</name>
</gene>
<keyword evidence="1" id="KW-0732">Signal</keyword>